<reference evidence="13" key="1">
    <citation type="journal article" date="2023" name="Commun. Biol.">
        <title>Genome analysis of Parmales, the sister group of diatoms, reveals the evolutionary specialization of diatoms from phago-mixotrophs to photoautotrophs.</title>
        <authorList>
            <person name="Ban H."/>
            <person name="Sato S."/>
            <person name="Yoshikawa S."/>
            <person name="Yamada K."/>
            <person name="Nakamura Y."/>
            <person name="Ichinomiya M."/>
            <person name="Sato N."/>
            <person name="Blanc-Mathieu R."/>
            <person name="Endo H."/>
            <person name="Kuwata A."/>
            <person name="Ogata H."/>
        </authorList>
    </citation>
    <scope>NUCLEOTIDE SEQUENCE [LARGE SCALE GENOMIC DNA]</scope>
    <source>
        <strain evidence="13">NIES 3700</strain>
    </source>
</reference>
<sequence>MTTILHISSNSTPCTDTLLSNAVEFLSLDSDGDEGGKKIPKNCTITEGSLPHVPIASQTYTHILYSHTPSADWDLTFLSTLTPSLSPLSSILLHFPTTIPPTVPTSLLLSGLQQSRQIKTPHGSYIITSPQNKIDLTATGMARTEVSTLKKSQPLEEKKNDLHLPNKVQITSLIDDLDSDLLLDDEDLLAGVPVGDLEKTDDCSGREPCDDCTCGRKEKFDKGETDTKPEQPQQAPKSSCGSCGLGDAFRCEGCPYLGKPKFKDGEGHLVLDLGGGDEDFEAFL</sequence>
<feature type="binding site" evidence="9">
    <location>
        <position position="240"/>
    </location>
    <ligand>
        <name>[4Fe-4S] cluster</name>
        <dbReference type="ChEBI" id="CHEBI:49883"/>
    </ligand>
</feature>
<keyword evidence="5 9" id="KW-0479">Metal-binding</keyword>
<evidence type="ECO:0000256" key="9">
    <source>
        <dbReference type="HAMAP-Rule" id="MF_03115"/>
    </source>
</evidence>
<comment type="subunit">
    <text evidence="9">Monomer.</text>
</comment>
<gene>
    <name evidence="12" type="ORF">TrLO_g8452</name>
</gene>
<evidence type="ECO:0000256" key="2">
    <source>
        <dbReference type="ARBA" id="ARBA00008169"/>
    </source>
</evidence>
<feature type="compositionally biased region" description="Basic and acidic residues" evidence="10">
    <location>
        <begin position="220"/>
        <end position="229"/>
    </location>
</feature>
<evidence type="ECO:0000256" key="10">
    <source>
        <dbReference type="SAM" id="MobiDB-lite"/>
    </source>
</evidence>
<name>A0A9W7C6X6_9STRA</name>
<keyword evidence="3 9" id="KW-0004">4Fe-4S</keyword>
<dbReference type="Pfam" id="PF05093">
    <property type="entry name" value="CIAPIN1"/>
    <property type="match status" value="1"/>
</dbReference>
<keyword evidence="8 9" id="KW-0496">Mitochondrion</keyword>
<proteinExistence type="inferred from homology"/>
<comment type="similarity">
    <text evidence="2 9">Belongs to the anamorsin family.</text>
</comment>
<feature type="short sequence motif" description="Cx2C motif 2" evidence="9">
    <location>
        <begin position="251"/>
        <end position="254"/>
    </location>
</feature>
<feature type="compositionally biased region" description="Polar residues" evidence="10">
    <location>
        <begin position="230"/>
        <end position="241"/>
    </location>
</feature>
<evidence type="ECO:0000313" key="13">
    <source>
        <dbReference type="Proteomes" id="UP001165122"/>
    </source>
</evidence>
<comment type="caution">
    <text evidence="9">Lacks conserved residue(s) required for the propagation of feature annotation.</text>
</comment>
<feature type="binding site" evidence="9">
    <location>
        <position position="209"/>
    </location>
    <ligand>
        <name>[2Fe-2S] cluster</name>
        <dbReference type="ChEBI" id="CHEBI:190135"/>
    </ligand>
</feature>
<evidence type="ECO:0000256" key="1">
    <source>
        <dbReference type="ARBA" id="ARBA00001966"/>
    </source>
</evidence>
<protein>
    <recommendedName>
        <fullName evidence="9">Anamorsin homolog</fullName>
    </recommendedName>
    <alternativeName>
        <fullName evidence="9">Fe-S cluster assembly protein DRE2 homolog</fullName>
    </alternativeName>
</protein>
<feature type="binding site" evidence="9">
    <location>
        <position position="214"/>
    </location>
    <ligand>
        <name>[2Fe-2S] cluster</name>
        <dbReference type="ChEBI" id="CHEBI:190135"/>
    </ligand>
</feature>
<dbReference type="OrthoDB" id="311633at2759"/>
<keyword evidence="7 9" id="KW-0411">Iron-sulfur</keyword>
<dbReference type="GO" id="GO:0051539">
    <property type="term" value="F:4 iron, 4 sulfur cluster binding"/>
    <property type="evidence" value="ECO:0007669"/>
    <property type="project" value="UniProtKB-KW"/>
</dbReference>
<evidence type="ECO:0000256" key="4">
    <source>
        <dbReference type="ARBA" id="ARBA00022490"/>
    </source>
</evidence>
<feature type="region of interest" description="Disordered" evidence="10">
    <location>
        <begin position="220"/>
        <end position="242"/>
    </location>
</feature>
<evidence type="ECO:0000256" key="7">
    <source>
        <dbReference type="ARBA" id="ARBA00023014"/>
    </source>
</evidence>
<keyword evidence="4 9" id="KW-0963">Cytoplasm</keyword>
<comment type="domain">
    <text evidence="9">The C-terminal domain binds 2 Fe-S clusters but is otherwise mostly in an intrinsically disordered conformation.</text>
</comment>
<dbReference type="GO" id="GO:0051537">
    <property type="term" value="F:2 iron, 2 sulfur cluster binding"/>
    <property type="evidence" value="ECO:0007669"/>
    <property type="project" value="UniProtKB-UniRule"/>
</dbReference>
<dbReference type="GO" id="GO:0005758">
    <property type="term" value="C:mitochondrial intermembrane space"/>
    <property type="evidence" value="ECO:0007669"/>
    <property type="project" value="UniProtKB-SubCell"/>
</dbReference>
<dbReference type="EMBL" id="BRXW01000022">
    <property type="protein sequence ID" value="GMI00373.1"/>
    <property type="molecule type" value="Genomic_DNA"/>
</dbReference>
<feature type="domain" description="Anamorsin C-terminal" evidence="11">
    <location>
        <begin position="234"/>
        <end position="266"/>
    </location>
</feature>
<dbReference type="InterPro" id="IPR046408">
    <property type="entry name" value="CIAPIN1"/>
</dbReference>
<accession>A0A9W7C6X6</accession>
<dbReference type="GO" id="GO:0009055">
    <property type="term" value="F:electron transfer activity"/>
    <property type="evidence" value="ECO:0007669"/>
    <property type="project" value="UniProtKB-UniRule"/>
</dbReference>
<comment type="cofactor">
    <cofactor evidence="1 9">
        <name>[4Fe-4S] cluster</name>
        <dbReference type="ChEBI" id="CHEBI:49883"/>
    </cofactor>
</comment>
<dbReference type="GO" id="GO:0046872">
    <property type="term" value="F:metal ion binding"/>
    <property type="evidence" value="ECO:0007669"/>
    <property type="project" value="UniProtKB-KW"/>
</dbReference>
<dbReference type="PANTHER" id="PTHR13273">
    <property type="entry name" value="ANAMORSIN"/>
    <property type="match status" value="1"/>
</dbReference>
<evidence type="ECO:0000256" key="6">
    <source>
        <dbReference type="ARBA" id="ARBA00023004"/>
    </source>
</evidence>
<dbReference type="InterPro" id="IPR007785">
    <property type="entry name" value="Anamorsin"/>
</dbReference>
<feature type="region of interest" description="Fe-S binding site B" evidence="9">
    <location>
        <begin position="240"/>
        <end position="254"/>
    </location>
</feature>
<evidence type="ECO:0000259" key="11">
    <source>
        <dbReference type="Pfam" id="PF05093"/>
    </source>
</evidence>
<feature type="binding site" evidence="9">
    <location>
        <position position="254"/>
    </location>
    <ligand>
        <name>[4Fe-4S] cluster</name>
        <dbReference type="ChEBI" id="CHEBI:49883"/>
    </ligand>
</feature>
<evidence type="ECO:0000313" key="12">
    <source>
        <dbReference type="EMBL" id="GMI00373.1"/>
    </source>
</evidence>
<keyword evidence="13" id="KW-1185">Reference proteome</keyword>
<feature type="binding site" evidence="9">
    <location>
        <position position="251"/>
    </location>
    <ligand>
        <name>[4Fe-4S] cluster</name>
        <dbReference type="ChEBI" id="CHEBI:49883"/>
    </ligand>
</feature>
<dbReference type="GO" id="GO:0016226">
    <property type="term" value="P:iron-sulfur cluster assembly"/>
    <property type="evidence" value="ECO:0007669"/>
    <property type="project" value="UniProtKB-UniRule"/>
</dbReference>
<comment type="subcellular location">
    <subcellularLocation>
        <location evidence="9">Cytoplasm</location>
    </subcellularLocation>
    <subcellularLocation>
        <location evidence="9">Mitochondrion intermembrane space</location>
    </subcellularLocation>
</comment>
<feature type="binding site" evidence="9">
    <location>
        <position position="203"/>
    </location>
    <ligand>
        <name>[2Fe-2S] cluster</name>
        <dbReference type="ChEBI" id="CHEBI:190135"/>
    </ligand>
</feature>
<comment type="cofactor">
    <cofactor evidence="9">
        <name>[2Fe-2S] cluster</name>
        <dbReference type="ChEBI" id="CHEBI:190135"/>
    </cofactor>
</comment>
<feature type="binding site" evidence="9">
    <location>
        <position position="243"/>
    </location>
    <ligand>
        <name>[4Fe-4S] cluster</name>
        <dbReference type="ChEBI" id="CHEBI:49883"/>
    </ligand>
</feature>
<feature type="binding site" evidence="9">
    <location>
        <position position="212"/>
    </location>
    <ligand>
        <name>[2Fe-2S] cluster</name>
        <dbReference type="ChEBI" id="CHEBI:190135"/>
    </ligand>
</feature>
<comment type="caution">
    <text evidence="12">The sequence shown here is derived from an EMBL/GenBank/DDBJ whole genome shotgun (WGS) entry which is preliminary data.</text>
</comment>
<organism evidence="12 13">
    <name type="scientific">Triparma laevis f. longispina</name>
    <dbReference type="NCBI Taxonomy" id="1714387"/>
    <lineage>
        <taxon>Eukaryota</taxon>
        <taxon>Sar</taxon>
        <taxon>Stramenopiles</taxon>
        <taxon>Ochrophyta</taxon>
        <taxon>Bolidophyceae</taxon>
        <taxon>Parmales</taxon>
        <taxon>Triparmaceae</taxon>
        <taxon>Triparma</taxon>
    </lineage>
</organism>
<comment type="function">
    <text evidence="9">Component of the cytosolic iron-sulfur (Fe-S) protein assembly (CIA) machinery. Required for the maturation of extramitochondrial Fe-S proteins. Part of an electron transfer chain functioning in an early step of cytosolic Fe-S biogenesis, facilitating the de novo assembly of a [4Fe-4S] cluster on the cytosolic Fe-S scaffold complex. Electrons are transferred from NADPH via a FAD- and FMN-containing diflavin oxidoreductase. Together with the diflavin oxidoreductase, also required for the assembly of the diferric tyrosyl radical cofactor of ribonucleotide reductase (RNR), probably by providing electrons for reduction during radical cofactor maturation in the catalytic small subunit.</text>
</comment>
<comment type="domain">
    <text evidence="9">The N-terminal domain has structural similarity with S-adenosyl-L-methionine-dependent methyltransferases, but does not bind S-adenosyl-L-methionine. It is required for correct assembly of the 2 Fe-S clusters.</text>
</comment>
<comment type="domain">
    <text evidence="9">The twin Cx2C motifs are involved in the recognition by the mitochondrial MIA40-ERV1 disulfide relay system. The formation of 2 disulfide bonds in the Cx2C motifs through dithiol/disulfide exchange reactions effectively traps the protein in the mitochondrial intermembrane space.</text>
</comment>
<dbReference type="AlphaFoldDB" id="A0A9W7C6X6"/>
<feature type="short sequence motif" description="Cx2C motif 1" evidence="9">
    <location>
        <begin position="240"/>
        <end position="243"/>
    </location>
</feature>
<keyword evidence="9" id="KW-0001">2Fe-2S</keyword>
<evidence type="ECO:0000256" key="3">
    <source>
        <dbReference type="ARBA" id="ARBA00022485"/>
    </source>
</evidence>
<evidence type="ECO:0000256" key="5">
    <source>
        <dbReference type="ARBA" id="ARBA00022723"/>
    </source>
</evidence>
<dbReference type="PANTHER" id="PTHR13273:SF14">
    <property type="entry name" value="ANAMORSIN"/>
    <property type="match status" value="1"/>
</dbReference>
<keyword evidence="6 9" id="KW-0408">Iron</keyword>
<dbReference type="Proteomes" id="UP001165122">
    <property type="component" value="Unassembled WGS sequence"/>
</dbReference>
<dbReference type="HAMAP" id="MF_03115">
    <property type="entry name" value="Anamorsin"/>
    <property type="match status" value="1"/>
</dbReference>
<evidence type="ECO:0000256" key="8">
    <source>
        <dbReference type="ARBA" id="ARBA00023128"/>
    </source>
</evidence>